<dbReference type="InterPro" id="IPR000269">
    <property type="entry name" value="Cu_amine_oxidase"/>
</dbReference>
<name>A0AA39THX8_ACESA</name>
<keyword evidence="1" id="KW-0186">Copper</keyword>
<dbReference type="GO" id="GO:0048038">
    <property type="term" value="F:quinone binding"/>
    <property type="evidence" value="ECO:0007669"/>
    <property type="project" value="InterPro"/>
</dbReference>
<dbReference type="Gene3D" id="2.70.98.20">
    <property type="entry name" value="Copper amine oxidase, catalytic domain"/>
    <property type="match status" value="1"/>
</dbReference>
<comment type="similarity">
    <text evidence="1">Belongs to the copper/topaquinone oxidase family.</text>
</comment>
<dbReference type="Proteomes" id="UP001168877">
    <property type="component" value="Unassembled WGS sequence"/>
</dbReference>
<keyword evidence="1" id="KW-0560">Oxidoreductase</keyword>
<reference evidence="3" key="1">
    <citation type="journal article" date="2022" name="Plant J.">
        <title>Strategies of tolerance reflected in two North American maple genomes.</title>
        <authorList>
            <person name="McEvoy S.L."/>
            <person name="Sezen U.U."/>
            <person name="Trouern-Trend A."/>
            <person name="McMahon S.M."/>
            <person name="Schaberg P.G."/>
            <person name="Yang J."/>
            <person name="Wegrzyn J.L."/>
            <person name="Swenson N.G."/>
        </authorList>
    </citation>
    <scope>NUCLEOTIDE SEQUENCE</scope>
    <source>
        <strain evidence="3">NS2018</strain>
    </source>
</reference>
<dbReference type="GO" id="GO:0005507">
    <property type="term" value="F:copper ion binding"/>
    <property type="evidence" value="ECO:0007669"/>
    <property type="project" value="InterPro"/>
</dbReference>
<dbReference type="EC" id="1.4.3.-" evidence="1"/>
<accession>A0AA39THX8</accession>
<protein>
    <recommendedName>
        <fullName evidence="1">Amine oxidase</fullName>
        <ecNumber evidence="1">1.4.3.-</ecNumber>
    </recommendedName>
</protein>
<dbReference type="AlphaFoldDB" id="A0AA39THX8"/>
<gene>
    <name evidence="3" type="ORF">LWI29_001370</name>
</gene>
<dbReference type="PANTHER" id="PTHR10638:SF87">
    <property type="entry name" value="AMINE OXIDASE [COPPER-CONTAINING] ALPHA 2, PEROXISOMAL-RELATED"/>
    <property type="match status" value="1"/>
</dbReference>
<evidence type="ECO:0000313" key="4">
    <source>
        <dbReference type="Proteomes" id="UP001168877"/>
    </source>
</evidence>
<keyword evidence="4" id="KW-1185">Reference proteome</keyword>
<reference evidence="3" key="2">
    <citation type="submission" date="2023-06" db="EMBL/GenBank/DDBJ databases">
        <authorList>
            <person name="Swenson N.G."/>
            <person name="Wegrzyn J.L."/>
            <person name="Mcevoy S.L."/>
        </authorList>
    </citation>
    <scope>NUCLEOTIDE SEQUENCE</scope>
    <source>
        <strain evidence="3">NS2018</strain>
        <tissue evidence="3">Leaf</tissue>
    </source>
</reference>
<dbReference type="GO" id="GO:0009753">
    <property type="term" value="P:response to jasmonic acid"/>
    <property type="evidence" value="ECO:0007669"/>
    <property type="project" value="UniProtKB-ARBA"/>
</dbReference>
<dbReference type="InterPro" id="IPR015798">
    <property type="entry name" value="Cu_amine_oxidase_C"/>
</dbReference>
<evidence type="ECO:0000259" key="2">
    <source>
        <dbReference type="Pfam" id="PF01179"/>
    </source>
</evidence>
<keyword evidence="1" id="KW-0801">TPQ</keyword>
<dbReference type="GO" id="GO:0008131">
    <property type="term" value="F:primary methylamine oxidase activity"/>
    <property type="evidence" value="ECO:0007669"/>
    <property type="project" value="InterPro"/>
</dbReference>
<dbReference type="GO" id="GO:0009308">
    <property type="term" value="P:amine metabolic process"/>
    <property type="evidence" value="ECO:0007669"/>
    <property type="project" value="UniProtKB-UniRule"/>
</dbReference>
<dbReference type="EMBL" id="JAUESC010000001">
    <property type="protein sequence ID" value="KAK0606602.1"/>
    <property type="molecule type" value="Genomic_DNA"/>
</dbReference>
<dbReference type="PANTHER" id="PTHR10638">
    <property type="entry name" value="COPPER AMINE OXIDASE"/>
    <property type="match status" value="1"/>
</dbReference>
<dbReference type="SUPFAM" id="SSF49998">
    <property type="entry name" value="Amine oxidase catalytic domain"/>
    <property type="match status" value="1"/>
</dbReference>
<keyword evidence="1" id="KW-0479">Metal-binding</keyword>
<feature type="domain" description="Copper amine oxidase catalytic" evidence="2">
    <location>
        <begin position="14"/>
        <end position="102"/>
    </location>
</feature>
<proteinExistence type="inferred from homology"/>
<dbReference type="InterPro" id="IPR036460">
    <property type="entry name" value="Cu_amine_oxidase_C_sf"/>
</dbReference>
<sequence length="147" mass="17103">MEEVFLALPSSRRGIKKTYFSKQYDQIKDEAHGTLVAENTIGVYHDHFINYYLDFDIDGDANSFVKINLVTKKITNGKTPRKSYWTVEKETVKTELDARILLGTKPMELRPTNFFKYNPMLKVIPPSSRARSMASLHRKMSRVWRAI</sequence>
<comment type="PTM">
    <text evidence="1">Topaquinone (TPQ) is generated by copper-dependent autoxidation of a specific tyrosyl residue.</text>
</comment>
<evidence type="ECO:0000313" key="3">
    <source>
        <dbReference type="EMBL" id="KAK0606602.1"/>
    </source>
</evidence>
<organism evidence="3 4">
    <name type="scientific">Acer saccharum</name>
    <name type="common">Sugar maple</name>
    <dbReference type="NCBI Taxonomy" id="4024"/>
    <lineage>
        <taxon>Eukaryota</taxon>
        <taxon>Viridiplantae</taxon>
        <taxon>Streptophyta</taxon>
        <taxon>Embryophyta</taxon>
        <taxon>Tracheophyta</taxon>
        <taxon>Spermatophyta</taxon>
        <taxon>Magnoliopsida</taxon>
        <taxon>eudicotyledons</taxon>
        <taxon>Gunneridae</taxon>
        <taxon>Pentapetalae</taxon>
        <taxon>rosids</taxon>
        <taxon>malvids</taxon>
        <taxon>Sapindales</taxon>
        <taxon>Sapindaceae</taxon>
        <taxon>Hippocastanoideae</taxon>
        <taxon>Acereae</taxon>
        <taxon>Acer</taxon>
    </lineage>
</organism>
<evidence type="ECO:0000256" key="1">
    <source>
        <dbReference type="RuleBase" id="RU000672"/>
    </source>
</evidence>
<comment type="caution">
    <text evidence="3">The sequence shown here is derived from an EMBL/GenBank/DDBJ whole genome shotgun (WGS) entry which is preliminary data.</text>
</comment>
<comment type="cofactor">
    <cofactor evidence="1">
        <name>Cu cation</name>
        <dbReference type="ChEBI" id="CHEBI:23378"/>
    </cofactor>
    <text evidence="1">Contains 1 topaquinone per subunit.</text>
</comment>
<dbReference type="Pfam" id="PF01179">
    <property type="entry name" value="Cu_amine_oxid"/>
    <property type="match status" value="1"/>
</dbReference>